<dbReference type="Pfam" id="PF11741">
    <property type="entry name" value="AMIN"/>
    <property type="match status" value="2"/>
</dbReference>
<dbReference type="PANTHER" id="PTHR30604:SF1">
    <property type="entry name" value="DNA UTILIZATION PROTEIN HOFQ"/>
    <property type="match status" value="1"/>
</dbReference>
<reference evidence="2" key="1">
    <citation type="submission" date="2018-05" db="EMBL/GenBank/DDBJ databases">
        <authorList>
            <person name="Lanie J.A."/>
            <person name="Ng W.-L."/>
            <person name="Kazmierczak K.M."/>
            <person name="Andrzejewski T.M."/>
            <person name="Davidsen T.M."/>
            <person name="Wayne K.J."/>
            <person name="Tettelin H."/>
            <person name="Glass J.I."/>
            <person name="Rusch D."/>
            <person name="Podicherti R."/>
            <person name="Tsui H.-C.T."/>
            <person name="Winkler M.E."/>
        </authorList>
    </citation>
    <scope>NUCLEOTIDE SEQUENCE</scope>
</reference>
<dbReference type="InterPro" id="IPR051808">
    <property type="entry name" value="Type_IV_pilus_biogenesis"/>
</dbReference>
<dbReference type="EMBL" id="UINC01096579">
    <property type="protein sequence ID" value="SVC53583.1"/>
    <property type="molecule type" value="Genomic_DNA"/>
</dbReference>
<evidence type="ECO:0000259" key="1">
    <source>
        <dbReference type="Pfam" id="PF11741"/>
    </source>
</evidence>
<gene>
    <name evidence="2" type="ORF">METZ01_LOCUS306437</name>
</gene>
<feature type="domain" description="AMIN" evidence="1">
    <location>
        <begin position="171"/>
        <end position="264"/>
    </location>
</feature>
<proteinExistence type="predicted"/>
<dbReference type="Gene3D" id="2.60.40.3470">
    <property type="match status" value="1"/>
</dbReference>
<sequence length="280" mass="30639">MRSYTKRRLSPGFQIVAGILKLALLLGFLTPWISSASEGEIVSVQHVMLPGGRLQLDIGTTGEIADPKIFRTNEPDRIVLDFFGVSSIVKPRILEVDRGSVDSVIVAATESRTRVIINLIASVSFESLRQENGLVLLIDPVLSANAVVQDEADLVPDQSSGAIPLPFQVTAVDFRRGTEGSGLVMIHLSAEEAGISVEDERGEIVLDLMQAELVEGLERRLDVVDFATPVQFIDAFKMDDRIRIILAARGEYDYVTFQSGRVFTVEVMPRAEQEAAEEAA</sequence>
<feature type="domain" description="AMIN" evidence="1">
    <location>
        <begin position="53"/>
        <end position="134"/>
    </location>
</feature>
<dbReference type="Gene3D" id="2.60.40.3500">
    <property type="match status" value="1"/>
</dbReference>
<feature type="non-terminal residue" evidence="2">
    <location>
        <position position="280"/>
    </location>
</feature>
<dbReference type="AlphaFoldDB" id="A0A382MX11"/>
<protein>
    <recommendedName>
        <fullName evidence="1">AMIN domain-containing protein</fullName>
    </recommendedName>
</protein>
<evidence type="ECO:0000313" key="2">
    <source>
        <dbReference type="EMBL" id="SVC53583.1"/>
    </source>
</evidence>
<dbReference type="PANTHER" id="PTHR30604">
    <property type="entry name" value="PROTEIN TRANSPORT PROTEIN HOFQ"/>
    <property type="match status" value="1"/>
</dbReference>
<organism evidence="2">
    <name type="scientific">marine metagenome</name>
    <dbReference type="NCBI Taxonomy" id="408172"/>
    <lineage>
        <taxon>unclassified sequences</taxon>
        <taxon>metagenomes</taxon>
        <taxon>ecological metagenomes</taxon>
    </lineage>
</organism>
<accession>A0A382MX11</accession>
<dbReference type="InterPro" id="IPR021731">
    <property type="entry name" value="AMIN_dom"/>
</dbReference>
<name>A0A382MX11_9ZZZZ</name>